<sequence>MQHHLAANTDASYVPFERSSSGSSDSSSELEAGEIRDTHTETEKPDRKADNRPNRSSDTSRPNSRREQSIENAVSAGRMDGQRISRAPSTRLKRPHHETFSIPSMNTAPRSEDGRAQLSGAPPTSLSGRARMSLAPSTRLERSDSDLEGLTSPSQTKTPPSYIEPDELPPTKRPCLAISPEQKYVAPYRPITLGVNPRTGGSLLYREGLPMTCFYFMQKGCFRTAENCKYAHWDTGEYSEEPFTTSWKMQMQDVKTAHMNSKGENESSSFQNPSARHSQKPPPSKPKIELRSKIRHPGASRMHRGRGHRHMDSPPPLGPPLKATPEASHSQSYQAELLEIDRLLAERKAVVSALEALNCSPSASNLRIQTPVANPPEHDVTNTGMMNTDMTDTGMTEYGKQKQELRKWEQRLRDWEKVLGGREEAVIAEEERLGDWEGLLGLREERLRGRG</sequence>
<reference evidence="4" key="1">
    <citation type="journal article" date="2020" name="Stud. Mycol.">
        <title>101 Dothideomycetes genomes: a test case for predicting lifestyles and emergence of pathogens.</title>
        <authorList>
            <person name="Haridas S."/>
            <person name="Albert R."/>
            <person name="Binder M."/>
            <person name="Bloem J."/>
            <person name="Labutti K."/>
            <person name="Salamov A."/>
            <person name="Andreopoulos B."/>
            <person name="Baker S."/>
            <person name="Barry K."/>
            <person name="Bills G."/>
            <person name="Bluhm B."/>
            <person name="Cannon C."/>
            <person name="Castanera R."/>
            <person name="Culley D."/>
            <person name="Daum C."/>
            <person name="Ezra D."/>
            <person name="Gonzalez J."/>
            <person name="Henrissat B."/>
            <person name="Kuo A."/>
            <person name="Liang C."/>
            <person name="Lipzen A."/>
            <person name="Lutzoni F."/>
            <person name="Magnuson J."/>
            <person name="Mondo S."/>
            <person name="Nolan M."/>
            <person name="Ohm R."/>
            <person name="Pangilinan J."/>
            <person name="Park H.-J."/>
            <person name="Ramirez L."/>
            <person name="Alfaro M."/>
            <person name="Sun H."/>
            <person name="Tritt A."/>
            <person name="Yoshinaga Y."/>
            <person name="Zwiers L.-H."/>
            <person name="Turgeon B."/>
            <person name="Goodwin S."/>
            <person name="Spatafora J."/>
            <person name="Crous P."/>
            <person name="Grigoriev I."/>
        </authorList>
    </citation>
    <scope>NUCLEOTIDE SEQUENCE</scope>
    <source>
        <strain evidence="4">CBS 269.34</strain>
    </source>
</reference>
<gene>
    <name evidence="4" type="ORF">BU16DRAFT_580145</name>
</gene>
<evidence type="ECO:0000313" key="4">
    <source>
        <dbReference type="EMBL" id="KAF2497478.1"/>
    </source>
</evidence>
<dbReference type="PROSITE" id="PS50103">
    <property type="entry name" value="ZF_C3H1"/>
    <property type="match status" value="1"/>
</dbReference>
<evidence type="ECO:0000259" key="3">
    <source>
        <dbReference type="PROSITE" id="PS50103"/>
    </source>
</evidence>
<evidence type="ECO:0000313" key="5">
    <source>
        <dbReference type="Proteomes" id="UP000799750"/>
    </source>
</evidence>
<accession>A0A6A6QYG0</accession>
<feature type="compositionally biased region" description="Polar residues" evidence="2">
    <location>
        <begin position="266"/>
        <end position="276"/>
    </location>
</feature>
<dbReference type="EMBL" id="MU004186">
    <property type="protein sequence ID" value="KAF2497478.1"/>
    <property type="molecule type" value="Genomic_DNA"/>
</dbReference>
<organism evidence="4 5">
    <name type="scientific">Lophium mytilinum</name>
    <dbReference type="NCBI Taxonomy" id="390894"/>
    <lineage>
        <taxon>Eukaryota</taxon>
        <taxon>Fungi</taxon>
        <taxon>Dikarya</taxon>
        <taxon>Ascomycota</taxon>
        <taxon>Pezizomycotina</taxon>
        <taxon>Dothideomycetes</taxon>
        <taxon>Pleosporomycetidae</taxon>
        <taxon>Mytilinidiales</taxon>
        <taxon>Mytilinidiaceae</taxon>
        <taxon>Lophium</taxon>
    </lineage>
</organism>
<evidence type="ECO:0000256" key="1">
    <source>
        <dbReference type="PROSITE-ProRule" id="PRU00723"/>
    </source>
</evidence>
<keyword evidence="1" id="KW-0862">Zinc</keyword>
<name>A0A6A6QYG0_9PEZI</name>
<proteinExistence type="predicted"/>
<feature type="compositionally biased region" description="Basic residues" evidence="2">
    <location>
        <begin position="293"/>
        <end position="309"/>
    </location>
</feature>
<feature type="region of interest" description="Disordered" evidence="2">
    <location>
        <begin position="255"/>
        <end position="332"/>
    </location>
</feature>
<feature type="domain" description="C3H1-type" evidence="3">
    <location>
        <begin position="212"/>
        <end position="235"/>
    </location>
</feature>
<keyword evidence="1" id="KW-0479">Metal-binding</keyword>
<protein>
    <recommendedName>
        <fullName evidence="3">C3H1-type domain-containing protein</fullName>
    </recommendedName>
</protein>
<keyword evidence="5" id="KW-1185">Reference proteome</keyword>
<dbReference type="AlphaFoldDB" id="A0A6A6QYG0"/>
<feature type="compositionally biased region" description="Basic and acidic residues" evidence="2">
    <location>
        <begin position="33"/>
        <end position="55"/>
    </location>
</feature>
<evidence type="ECO:0000256" key="2">
    <source>
        <dbReference type="SAM" id="MobiDB-lite"/>
    </source>
</evidence>
<dbReference type="OrthoDB" id="1918685at2759"/>
<dbReference type="InterPro" id="IPR000571">
    <property type="entry name" value="Znf_CCCH"/>
</dbReference>
<feature type="zinc finger region" description="C3H1-type" evidence="1">
    <location>
        <begin position="212"/>
        <end position="235"/>
    </location>
</feature>
<dbReference type="Proteomes" id="UP000799750">
    <property type="component" value="Unassembled WGS sequence"/>
</dbReference>
<dbReference type="GO" id="GO:0008270">
    <property type="term" value="F:zinc ion binding"/>
    <property type="evidence" value="ECO:0007669"/>
    <property type="project" value="UniProtKB-KW"/>
</dbReference>
<feature type="region of interest" description="Disordered" evidence="2">
    <location>
        <begin position="1"/>
        <end position="174"/>
    </location>
</feature>
<keyword evidence="1" id="KW-0863">Zinc-finger</keyword>